<sequence>MDIRKEVKVFSIAMEQVLKLHDNKPHWTDADNSYLLYRLKQEVKELEAALINGVSKEIKYEAVDVANFAMMLFDNHKEE</sequence>
<evidence type="ECO:0008006" key="2">
    <source>
        <dbReference type="Google" id="ProtNLM"/>
    </source>
</evidence>
<accession>X0UBA9</accession>
<reference evidence="1" key="1">
    <citation type="journal article" date="2014" name="Front. Microbiol.">
        <title>High frequency of phylogenetically diverse reductive dehalogenase-homologous genes in deep subseafloor sedimentary metagenomes.</title>
        <authorList>
            <person name="Kawai M."/>
            <person name="Futagami T."/>
            <person name="Toyoda A."/>
            <person name="Takaki Y."/>
            <person name="Nishi S."/>
            <person name="Hori S."/>
            <person name="Arai W."/>
            <person name="Tsubouchi T."/>
            <person name="Morono Y."/>
            <person name="Uchiyama I."/>
            <person name="Ito T."/>
            <person name="Fujiyama A."/>
            <person name="Inagaki F."/>
            <person name="Takami H."/>
        </authorList>
    </citation>
    <scope>NUCLEOTIDE SEQUENCE</scope>
    <source>
        <strain evidence="1">Expedition CK06-06</strain>
    </source>
</reference>
<evidence type="ECO:0000313" key="1">
    <source>
        <dbReference type="EMBL" id="GAF85775.1"/>
    </source>
</evidence>
<comment type="caution">
    <text evidence="1">The sequence shown here is derived from an EMBL/GenBank/DDBJ whole genome shotgun (WGS) entry which is preliminary data.</text>
</comment>
<name>X0UBA9_9ZZZZ</name>
<dbReference type="SUPFAM" id="SSF101386">
    <property type="entry name" value="all-alpha NTP pyrophosphatases"/>
    <property type="match status" value="1"/>
</dbReference>
<dbReference type="EMBL" id="BARS01001190">
    <property type="protein sequence ID" value="GAF85775.1"/>
    <property type="molecule type" value="Genomic_DNA"/>
</dbReference>
<dbReference type="AlphaFoldDB" id="X0UBA9"/>
<gene>
    <name evidence="1" type="ORF">S01H1_02469</name>
</gene>
<organism evidence="1">
    <name type="scientific">marine sediment metagenome</name>
    <dbReference type="NCBI Taxonomy" id="412755"/>
    <lineage>
        <taxon>unclassified sequences</taxon>
        <taxon>metagenomes</taxon>
        <taxon>ecological metagenomes</taxon>
    </lineage>
</organism>
<proteinExistence type="predicted"/>
<dbReference type="Gene3D" id="1.10.287.1080">
    <property type="entry name" value="MazG-like"/>
    <property type="match status" value="1"/>
</dbReference>
<protein>
    <recommendedName>
        <fullName evidence="2">NTP pyrophosphohydrolase MazG putative catalytic core domain-containing protein</fullName>
    </recommendedName>
</protein>